<dbReference type="PANTHER" id="PTHR23513">
    <property type="entry name" value="INTEGRAL MEMBRANE EFFLUX PROTEIN-RELATED"/>
    <property type="match status" value="1"/>
</dbReference>
<comment type="caution">
    <text evidence="12">The sequence shown here is derived from an EMBL/GenBank/DDBJ whole genome shotgun (WGS) entry which is preliminary data.</text>
</comment>
<name>A0A255HBY6_9ACTN</name>
<sequence>MNARNPITLGLFLLAEGASLFGNAAISIVLPWLVLARTGDPALTGLVAAVSAVPSFLATLVSGHLIDKVGRRRMSVLADVGSALSVAALILVDRTLGLDVFWFVVLGLLGALFDVPGMTARETLLPNVSRASGVALEKVAGLRQVMFSLAILAGPGVAGGLMAVLDPMVVVAITAGCSALAALCMAVLPLLPAAPVDPEEVDPHAGVLGGWRFVRGNPGLFAMLLVSLLATVPIAPLLAVILPAHFSGMARPELLGLSMSAYAVGSMGGSILYAVALSKWRWASWVVSMLLFAGSLAVVAPLRGFWLVAVGMALAGIAGGLMGPVAMVSMSEHVPDRVRGRVMALFSALSMVTAPIGLGLMALLLTGAGIGVGAWACCLAFLPVAAYALLAPGLRSFVDKPARGDNPVGGENPEEVRNADDRPAGAVRPGERQDG</sequence>
<feature type="transmembrane region" description="Helical" evidence="10">
    <location>
        <begin position="43"/>
        <end position="62"/>
    </location>
</feature>
<evidence type="ECO:0000313" key="12">
    <source>
        <dbReference type="EMBL" id="OYO24443.1"/>
    </source>
</evidence>
<feature type="domain" description="Major facilitator superfamily (MFS) profile" evidence="11">
    <location>
        <begin position="3"/>
        <end position="403"/>
    </location>
</feature>
<keyword evidence="5 10" id="KW-1133">Transmembrane helix</keyword>
<proteinExistence type="inferred from homology"/>
<evidence type="ECO:0000256" key="2">
    <source>
        <dbReference type="ARBA" id="ARBA00022448"/>
    </source>
</evidence>
<dbReference type="PANTHER" id="PTHR23513:SF9">
    <property type="entry name" value="ENTEROBACTIN EXPORTER ENTS"/>
    <property type="match status" value="1"/>
</dbReference>
<dbReference type="Proteomes" id="UP000216311">
    <property type="component" value="Unassembled WGS sequence"/>
</dbReference>
<feature type="transmembrane region" description="Helical" evidence="10">
    <location>
        <begin position="220"/>
        <end position="242"/>
    </location>
</feature>
<feature type="transmembrane region" description="Helical" evidence="10">
    <location>
        <begin position="98"/>
        <end position="115"/>
    </location>
</feature>
<feature type="region of interest" description="Disordered" evidence="9">
    <location>
        <begin position="401"/>
        <end position="435"/>
    </location>
</feature>
<feature type="compositionally biased region" description="Basic and acidic residues" evidence="9">
    <location>
        <begin position="414"/>
        <end position="435"/>
    </location>
</feature>
<feature type="transmembrane region" description="Helical" evidence="10">
    <location>
        <begin position="282"/>
        <end position="300"/>
    </location>
</feature>
<keyword evidence="2" id="KW-0813">Transport</keyword>
<keyword evidence="4 10" id="KW-0812">Transmembrane</keyword>
<feature type="transmembrane region" description="Helical" evidence="10">
    <location>
        <begin position="171"/>
        <end position="191"/>
    </location>
</feature>
<evidence type="ECO:0000256" key="10">
    <source>
        <dbReference type="SAM" id="Phobius"/>
    </source>
</evidence>
<organism evidence="12 13">
    <name type="scientific">Enemella dayhoffiae</name>
    <dbReference type="NCBI Taxonomy" id="2016507"/>
    <lineage>
        <taxon>Bacteria</taxon>
        <taxon>Bacillati</taxon>
        <taxon>Actinomycetota</taxon>
        <taxon>Actinomycetes</taxon>
        <taxon>Propionibacteriales</taxon>
        <taxon>Propionibacteriaceae</taxon>
        <taxon>Enemella</taxon>
    </lineage>
</organism>
<gene>
    <name evidence="12" type="ORF">CGZ93_03355</name>
</gene>
<dbReference type="InterPro" id="IPR011701">
    <property type="entry name" value="MFS"/>
</dbReference>
<dbReference type="OrthoDB" id="3177993at2"/>
<reference evidence="12 13" key="1">
    <citation type="submission" date="2017-07" db="EMBL/GenBank/DDBJ databases">
        <title>Draft whole genome sequences of clinical Proprionibacteriaceae strains.</title>
        <authorList>
            <person name="Bernier A.-M."/>
            <person name="Bernard K."/>
            <person name="Domingo M.-C."/>
        </authorList>
    </citation>
    <scope>NUCLEOTIDE SEQUENCE [LARGE SCALE GENOMIC DNA]</scope>
    <source>
        <strain evidence="12 13">NML 130396</strain>
    </source>
</reference>
<feature type="transmembrane region" description="Helical" evidence="10">
    <location>
        <begin position="342"/>
        <end position="364"/>
    </location>
</feature>
<feature type="transmembrane region" description="Helical" evidence="10">
    <location>
        <begin position="306"/>
        <end position="330"/>
    </location>
</feature>
<dbReference type="RefSeq" id="WP_094362751.1">
    <property type="nucleotide sequence ID" value="NZ_NMVQ01000003.1"/>
</dbReference>
<dbReference type="InterPro" id="IPR020846">
    <property type="entry name" value="MFS_dom"/>
</dbReference>
<evidence type="ECO:0000256" key="6">
    <source>
        <dbReference type="ARBA" id="ARBA00023136"/>
    </source>
</evidence>
<dbReference type="GO" id="GO:0022857">
    <property type="term" value="F:transmembrane transporter activity"/>
    <property type="evidence" value="ECO:0007669"/>
    <property type="project" value="InterPro"/>
</dbReference>
<dbReference type="GO" id="GO:0005886">
    <property type="term" value="C:plasma membrane"/>
    <property type="evidence" value="ECO:0007669"/>
    <property type="project" value="UniProtKB-SubCell"/>
</dbReference>
<accession>A0A255HBY6</accession>
<evidence type="ECO:0000256" key="4">
    <source>
        <dbReference type="ARBA" id="ARBA00022692"/>
    </source>
</evidence>
<evidence type="ECO:0000256" key="7">
    <source>
        <dbReference type="ARBA" id="ARBA00038075"/>
    </source>
</evidence>
<evidence type="ECO:0000256" key="8">
    <source>
        <dbReference type="ARBA" id="ARBA00040914"/>
    </source>
</evidence>
<evidence type="ECO:0000256" key="3">
    <source>
        <dbReference type="ARBA" id="ARBA00022475"/>
    </source>
</evidence>
<evidence type="ECO:0000259" key="11">
    <source>
        <dbReference type="PROSITE" id="PS50850"/>
    </source>
</evidence>
<dbReference type="Gene3D" id="1.20.1250.20">
    <property type="entry name" value="MFS general substrate transporter like domains"/>
    <property type="match status" value="1"/>
</dbReference>
<feature type="transmembrane region" description="Helical" evidence="10">
    <location>
        <begin position="370"/>
        <end position="390"/>
    </location>
</feature>
<feature type="transmembrane region" description="Helical" evidence="10">
    <location>
        <begin position="254"/>
        <end position="275"/>
    </location>
</feature>
<dbReference type="PROSITE" id="PS50850">
    <property type="entry name" value="MFS"/>
    <property type="match status" value="1"/>
</dbReference>
<dbReference type="CDD" id="cd06173">
    <property type="entry name" value="MFS_MefA_like"/>
    <property type="match status" value="1"/>
</dbReference>
<keyword evidence="6 10" id="KW-0472">Membrane</keyword>
<comment type="subcellular location">
    <subcellularLocation>
        <location evidence="1">Cell inner membrane</location>
        <topology evidence="1">Multi-pass membrane protein</topology>
    </subcellularLocation>
</comment>
<dbReference type="SUPFAM" id="SSF103473">
    <property type="entry name" value="MFS general substrate transporter"/>
    <property type="match status" value="1"/>
</dbReference>
<protein>
    <recommendedName>
        <fullName evidence="8">Multidrug efflux pump Tap</fullName>
    </recommendedName>
</protein>
<evidence type="ECO:0000256" key="5">
    <source>
        <dbReference type="ARBA" id="ARBA00022989"/>
    </source>
</evidence>
<dbReference type="InterPro" id="IPR036259">
    <property type="entry name" value="MFS_trans_sf"/>
</dbReference>
<dbReference type="Pfam" id="PF07690">
    <property type="entry name" value="MFS_1"/>
    <property type="match status" value="2"/>
</dbReference>
<evidence type="ECO:0000313" key="13">
    <source>
        <dbReference type="Proteomes" id="UP000216311"/>
    </source>
</evidence>
<feature type="transmembrane region" description="Helical" evidence="10">
    <location>
        <begin position="145"/>
        <end position="165"/>
    </location>
</feature>
<evidence type="ECO:0000256" key="1">
    <source>
        <dbReference type="ARBA" id="ARBA00004429"/>
    </source>
</evidence>
<evidence type="ECO:0000256" key="9">
    <source>
        <dbReference type="SAM" id="MobiDB-lite"/>
    </source>
</evidence>
<keyword evidence="3" id="KW-1003">Cell membrane</keyword>
<keyword evidence="13" id="KW-1185">Reference proteome</keyword>
<dbReference type="AlphaFoldDB" id="A0A255HBY6"/>
<dbReference type="EMBL" id="NMVQ01000003">
    <property type="protein sequence ID" value="OYO24443.1"/>
    <property type="molecule type" value="Genomic_DNA"/>
</dbReference>
<comment type="similarity">
    <text evidence="7">Belongs to the major facilitator superfamily. Drug:H(+) antiporter-3 (DHA3) (TC 2.A.1.21) family.</text>
</comment>